<dbReference type="RefSeq" id="WP_091961718.1">
    <property type="nucleotide sequence ID" value="NZ_FOLH01000003.1"/>
</dbReference>
<sequence length="490" mass="53610">MSGISFNGVGSGLPVNDIIKATVQAESAPLKRLQNDKQFFNSQISALGQLSSRLGSLRSAMLDLRGMDKFQVLAADSGNEKLFTSTADHLAGAKAGNYSIEVLAEARNYRHVSESLSKTATYDGELTFLDANNDPLLDTNGNAITIDTTGKTLDQIRSAINNHADLSGKVSANLVNENDTQGRLVINSQVSGEKGRITAEFTNVDLADKDDDLSTKATDNLDARIKIDGIEASSSTNNFSNVISGVSINITPGAMNEASQTSTLQIQRDDDTIKDNIDAFVKAYNDVIIHLNEAKKGSLYGDSTTRDVEAQMRDILYTPTQSKDGDPEKTQQNMLALMGIEMQVNRNYDPENPDSQNGTLKIDREKLTEALNNDFDRVALTIGGSSFLDDDQPDGYAQRFADMAQRLTTTTSEDGQIRKGLLEIRREGLRSEVNRIDDRIESTNMRLDLLEQRLYRQFNAIEGMIANLNSTGNFIGQQLAGLPGYSRPSR</sequence>
<comment type="subunit">
    <text evidence="2 5">Homopentamer.</text>
</comment>
<proteinExistence type="inferred from homology"/>
<keyword evidence="4 5" id="KW-0975">Bacterial flagellum</keyword>
<dbReference type="GO" id="GO:0009424">
    <property type="term" value="C:bacterial-type flagellum hook"/>
    <property type="evidence" value="ECO:0007669"/>
    <property type="project" value="UniProtKB-UniRule"/>
</dbReference>
<evidence type="ECO:0000313" key="8">
    <source>
        <dbReference type="EMBL" id="SFC14353.1"/>
    </source>
</evidence>
<evidence type="ECO:0000256" key="2">
    <source>
        <dbReference type="ARBA" id="ARBA00011255"/>
    </source>
</evidence>
<dbReference type="InterPro" id="IPR040026">
    <property type="entry name" value="FliD"/>
</dbReference>
<dbReference type="Pfam" id="PF07195">
    <property type="entry name" value="FliD_C"/>
    <property type="match status" value="1"/>
</dbReference>
<organism evidence="8 9">
    <name type="scientific">Marinospirillum celere</name>
    <dbReference type="NCBI Taxonomy" id="1122252"/>
    <lineage>
        <taxon>Bacteria</taxon>
        <taxon>Pseudomonadati</taxon>
        <taxon>Pseudomonadota</taxon>
        <taxon>Gammaproteobacteria</taxon>
        <taxon>Oceanospirillales</taxon>
        <taxon>Oceanospirillaceae</taxon>
        <taxon>Marinospirillum</taxon>
    </lineage>
</organism>
<evidence type="ECO:0000256" key="5">
    <source>
        <dbReference type="RuleBase" id="RU362066"/>
    </source>
</evidence>
<dbReference type="Proteomes" id="UP000199058">
    <property type="component" value="Unassembled WGS sequence"/>
</dbReference>
<dbReference type="PANTHER" id="PTHR30288">
    <property type="entry name" value="FLAGELLAR CAP/ASSEMBLY PROTEIN FLID"/>
    <property type="match status" value="1"/>
</dbReference>
<feature type="domain" description="Flagellar hook-associated protein 2 N-terminal" evidence="6">
    <location>
        <begin position="11"/>
        <end position="107"/>
    </location>
</feature>
<dbReference type="AlphaFoldDB" id="A0A1I1GYW1"/>
<feature type="domain" description="Flagellar hook-associated protein 2 C-terminal" evidence="7">
    <location>
        <begin position="222"/>
        <end position="470"/>
    </location>
</feature>
<evidence type="ECO:0000259" key="6">
    <source>
        <dbReference type="Pfam" id="PF02465"/>
    </source>
</evidence>
<dbReference type="OrthoDB" id="5980200at2"/>
<keyword evidence="3" id="KW-0175">Coiled coil</keyword>
<evidence type="ECO:0000313" key="9">
    <source>
        <dbReference type="Proteomes" id="UP000199058"/>
    </source>
</evidence>
<evidence type="ECO:0000259" key="7">
    <source>
        <dbReference type="Pfam" id="PF07195"/>
    </source>
</evidence>
<dbReference type="InterPro" id="IPR010809">
    <property type="entry name" value="FliD_C"/>
</dbReference>
<protein>
    <recommendedName>
        <fullName evidence="5">Flagellar hook-associated protein 2</fullName>
        <shortName evidence="5">HAP2</shortName>
    </recommendedName>
    <alternativeName>
        <fullName evidence="5">Flagellar cap protein</fullName>
    </alternativeName>
</protein>
<keyword evidence="9" id="KW-1185">Reference proteome</keyword>
<dbReference type="GO" id="GO:0071973">
    <property type="term" value="P:bacterial-type flagellum-dependent cell motility"/>
    <property type="evidence" value="ECO:0007669"/>
    <property type="project" value="TreeGrafter"/>
</dbReference>
<comment type="similarity">
    <text evidence="1 5">Belongs to the FliD family.</text>
</comment>
<dbReference type="STRING" id="1122252.SAMN05660443_1598"/>
<keyword evidence="5" id="KW-0964">Secreted</keyword>
<evidence type="ECO:0000256" key="1">
    <source>
        <dbReference type="ARBA" id="ARBA00009764"/>
    </source>
</evidence>
<dbReference type="PANTHER" id="PTHR30288:SF0">
    <property type="entry name" value="FLAGELLAR HOOK-ASSOCIATED PROTEIN 2"/>
    <property type="match status" value="1"/>
</dbReference>
<keyword evidence="8" id="KW-0282">Flagellum</keyword>
<dbReference type="GO" id="GO:0005576">
    <property type="term" value="C:extracellular region"/>
    <property type="evidence" value="ECO:0007669"/>
    <property type="project" value="UniProtKB-SubCell"/>
</dbReference>
<dbReference type="Pfam" id="PF02465">
    <property type="entry name" value="FliD_N"/>
    <property type="match status" value="1"/>
</dbReference>
<comment type="function">
    <text evidence="5">Required for morphogenesis and for the elongation of the flagellar filament by facilitating polymerization of the flagellin monomers at the tip of growing filament. Forms a capping structure, which prevents flagellin subunits (transported through the central channel of the flagellum) from leaking out without polymerization at the distal end.</text>
</comment>
<dbReference type="GO" id="GO:0007155">
    <property type="term" value="P:cell adhesion"/>
    <property type="evidence" value="ECO:0007669"/>
    <property type="project" value="InterPro"/>
</dbReference>
<accession>A0A1I1GYW1</accession>
<name>A0A1I1GYW1_9GAMM</name>
<reference evidence="8 9" key="1">
    <citation type="submission" date="2016-10" db="EMBL/GenBank/DDBJ databases">
        <authorList>
            <person name="de Groot N.N."/>
        </authorList>
    </citation>
    <scope>NUCLEOTIDE SEQUENCE [LARGE SCALE GENOMIC DNA]</scope>
    <source>
        <strain evidence="8 9">DSM 18438</strain>
    </source>
</reference>
<gene>
    <name evidence="8" type="ORF">SAMN05660443_1598</name>
</gene>
<keyword evidence="8" id="KW-0966">Cell projection</keyword>
<comment type="subcellular location">
    <subcellularLocation>
        <location evidence="5">Secreted</location>
    </subcellularLocation>
    <subcellularLocation>
        <location evidence="5">Bacterial flagellum</location>
    </subcellularLocation>
</comment>
<dbReference type="InterPro" id="IPR003481">
    <property type="entry name" value="FliD_N"/>
</dbReference>
<dbReference type="EMBL" id="FOLH01000003">
    <property type="protein sequence ID" value="SFC14353.1"/>
    <property type="molecule type" value="Genomic_DNA"/>
</dbReference>
<evidence type="ECO:0000256" key="3">
    <source>
        <dbReference type="ARBA" id="ARBA00023054"/>
    </source>
</evidence>
<keyword evidence="8" id="KW-0969">Cilium</keyword>
<dbReference type="GO" id="GO:0009421">
    <property type="term" value="C:bacterial-type flagellum filament cap"/>
    <property type="evidence" value="ECO:0007669"/>
    <property type="project" value="InterPro"/>
</dbReference>
<evidence type="ECO:0000256" key="4">
    <source>
        <dbReference type="ARBA" id="ARBA00023143"/>
    </source>
</evidence>